<gene>
    <name evidence="1" type="ORF">S06H3_67068</name>
</gene>
<sequence>KMENKNIYFDVKGDDVYLAIDLLSGAYENLYDIAI</sequence>
<dbReference type="AlphaFoldDB" id="X1S6W1"/>
<comment type="caution">
    <text evidence="1">The sequence shown here is derived from an EMBL/GenBank/DDBJ whole genome shotgun (WGS) entry which is preliminary data.</text>
</comment>
<name>X1S6W1_9ZZZZ</name>
<proteinExistence type="predicted"/>
<accession>X1S6W1</accession>
<protein>
    <submittedName>
        <fullName evidence="1">Uncharacterized protein</fullName>
    </submittedName>
</protein>
<evidence type="ECO:0000313" key="1">
    <source>
        <dbReference type="EMBL" id="GAI63519.1"/>
    </source>
</evidence>
<reference evidence="1" key="1">
    <citation type="journal article" date="2014" name="Front. Microbiol.">
        <title>High frequency of phylogenetically diverse reductive dehalogenase-homologous genes in deep subseafloor sedimentary metagenomes.</title>
        <authorList>
            <person name="Kawai M."/>
            <person name="Futagami T."/>
            <person name="Toyoda A."/>
            <person name="Takaki Y."/>
            <person name="Nishi S."/>
            <person name="Hori S."/>
            <person name="Arai W."/>
            <person name="Tsubouchi T."/>
            <person name="Morono Y."/>
            <person name="Uchiyama I."/>
            <person name="Ito T."/>
            <person name="Fujiyama A."/>
            <person name="Inagaki F."/>
            <person name="Takami H."/>
        </authorList>
    </citation>
    <scope>NUCLEOTIDE SEQUENCE</scope>
    <source>
        <strain evidence="1">Expedition CK06-06</strain>
    </source>
</reference>
<organism evidence="1">
    <name type="scientific">marine sediment metagenome</name>
    <dbReference type="NCBI Taxonomy" id="412755"/>
    <lineage>
        <taxon>unclassified sequences</taxon>
        <taxon>metagenomes</taxon>
        <taxon>ecological metagenomes</taxon>
    </lineage>
</organism>
<dbReference type="EMBL" id="BARV01046157">
    <property type="protein sequence ID" value="GAI63519.1"/>
    <property type="molecule type" value="Genomic_DNA"/>
</dbReference>
<feature type="non-terminal residue" evidence="1">
    <location>
        <position position="35"/>
    </location>
</feature>
<feature type="non-terminal residue" evidence="1">
    <location>
        <position position="1"/>
    </location>
</feature>